<evidence type="ECO:0000256" key="2">
    <source>
        <dbReference type="SAM" id="SignalP"/>
    </source>
</evidence>
<keyword evidence="4" id="KW-1185">Reference proteome</keyword>
<dbReference type="Gene3D" id="3.40.50.1110">
    <property type="entry name" value="SGNH hydrolase"/>
    <property type="match status" value="1"/>
</dbReference>
<dbReference type="AlphaFoldDB" id="A0A9X2AJL5"/>
<feature type="signal peptide" evidence="2">
    <location>
        <begin position="1"/>
        <end position="26"/>
    </location>
</feature>
<evidence type="ECO:0000313" key="4">
    <source>
        <dbReference type="Proteomes" id="UP001139193"/>
    </source>
</evidence>
<evidence type="ECO:0000313" key="3">
    <source>
        <dbReference type="EMBL" id="MCI1188964.1"/>
    </source>
</evidence>
<comment type="caution">
    <text evidence="3">The sequence shown here is derived from an EMBL/GenBank/DDBJ whole genome shotgun (WGS) entry which is preliminary data.</text>
</comment>
<evidence type="ECO:0000256" key="1">
    <source>
        <dbReference type="SAM" id="MobiDB-lite"/>
    </source>
</evidence>
<dbReference type="RefSeq" id="WP_241937188.1">
    <property type="nucleotide sequence ID" value="NZ_JALBGC010000004.1"/>
</dbReference>
<protein>
    <recommendedName>
        <fullName evidence="5">PEP-CTERM sorting domain-containing protein</fullName>
    </recommendedName>
</protein>
<dbReference type="InterPro" id="IPR036514">
    <property type="entry name" value="SGNH_hydro_sf"/>
</dbReference>
<sequence>MIQPLRKLLMLAAAGLLAGQATPASAQQAARMPAARPVNTILFVGNSFFHGKYQPVLAYNAAHVTDENYGLPATHPRCETTTGEPVVWGGIPGIFQQFTEEAGLNYEVHFEEINARPLQYHYEHALGIIQQARWHTVVLQEHSQWALPPRHGGRPELFRDYATRLERAVHAASPAASVFLFQTWPRADLCYPPGKAFSGLPIDSMAQELHASYYGLLAQNPGFKSIAPAGDAWLRAVQTGLAQRNPYAPEPGKVDLWAEDHYHPSNWGAYLTACVLFGEITGHDPRALGGAEQAAVALGISPAEAVALQRVAAEQIRAARPEAFAEQPAPDKKPYPKKSKARVRS</sequence>
<dbReference type="EMBL" id="JALBGC010000004">
    <property type="protein sequence ID" value="MCI1188964.1"/>
    <property type="molecule type" value="Genomic_DNA"/>
</dbReference>
<dbReference type="Proteomes" id="UP001139193">
    <property type="component" value="Unassembled WGS sequence"/>
</dbReference>
<dbReference type="GO" id="GO:0016788">
    <property type="term" value="F:hydrolase activity, acting on ester bonds"/>
    <property type="evidence" value="ECO:0007669"/>
    <property type="project" value="UniProtKB-ARBA"/>
</dbReference>
<proteinExistence type="predicted"/>
<feature type="region of interest" description="Disordered" evidence="1">
    <location>
        <begin position="320"/>
        <end position="345"/>
    </location>
</feature>
<reference evidence="3" key="1">
    <citation type="submission" date="2022-03" db="EMBL/GenBank/DDBJ databases">
        <title>Bacterial whole genome sequence for Hymenobacter sp. DH14.</title>
        <authorList>
            <person name="Le V."/>
        </authorList>
    </citation>
    <scope>NUCLEOTIDE SEQUENCE</scope>
    <source>
        <strain evidence="3">DH14</strain>
    </source>
</reference>
<name>A0A9X2AJL5_9BACT</name>
<feature type="compositionally biased region" description="Basic residues" evidence="1">
    <location>
        <begin position="335"/>
        <end position="345"/>
    </location>
</feature>
<keyword evidence="2" id="KW-0732">Signal</keyword>
<evidence type="ECO:0008006" key="5">
    <source>
        <dbReference type="Google" id="ProtNLM"/>
    </source>
</evidence>
<feature type="chain" id="PRO_5040868845" description="PEP-CTERM sorting domain-containing protein" evidence="2">
    <location>
        <begin position="27"/>
        <end position="345"/>
    </location>
</feature>
<organism evidence="3 4">
    <name type="scientific">Hymenobacter cyanobacteriorum</name>
    <dbReference type="NCBI Taxonomy" id="2926463"/>
    <lineage>
        <taxon>Bacteria</taxon>
        <taxon>Pseudomonadati</taxon>
        <taxon>Bacteroidota</taxon>
        <taxon>Cytophagia</taxon>
        <taxon>Cytophagales</taxon>
        <taxon>Hymenobacteraceae</taxon>
        <taxon>Hymenobacter</taxon>
    </lineage>
</organism>
<gene>
    <name evidence="3" type="ORF">MON38_16195</name>
</gene>
<accession>A0A9X2AJL5</accession>
<dbReference type="SUPFAM" id="SSF52266">
    <property type="entry name" value="SGNH hydrolase"/>
    <property type="match status" value="1"/>
</dbReference>